<evidence type="ECO:0000313" key="2">
    <source>
        <dbReference type="EMBL" id="EJW97644.1"/>
    </source>
</evidence>
<dbReference type="EMBL" id="AMCI01004657">
    <property type="protein sequence ID" value="EJW97644.1"/>
    <property type="molecule type" value="Genomic_DNA"/>
</dbReference>
<keyword evidence="1" id="KW-1133">Transmembrane helix</keyword>
<accession>J9GE46</accession>
<protein>
    <submittedName>
        <fullName evidence="2">Antioxidant, AhpC/TSA family</fullName>
    </submittedName>
</protein>
<comment type="caution">
    <text evidence="2">The sequence shown here is derived from an EMBL/GenBank/DDBJ whole genome shotgun (WGS) entry which is preliminary data.</text>
</comment>
<proteinExistence type="predicted"/>
<organism evidence="2">
    <name type="scientific">gut metagenome</name>
    <dbReference type="NCBI Taxonomy" id="749906"/>
    <lineage>
        <taxon>unclassified sequences</taxon>
        <taxon>metagenomes</taxon>
        <taxon>organismal metagenomes</taxon>
    </lineage>
</organism>
<name>J9GE46_9ZZZZ</name>
<keyword evidence="1" id="KW-0812">Transmembrane</keyword>
<sequence length="376" mass="43410">MKKTTYLFIAGIILLFAYAIGISYRILQKELQRAEQTESTLTRTPFRLKGTIQESQYYSLFTKQYKTYYERVKDSATIMEFPHSIIHFSVDGGANLYLLNDGTAMTYDCDHKQLVASSMHNLQLAVLQDSLNQMMSLEETEANYSQSGTDDELVVEMNDSSYAHTLNTIHTQQKKALELMVQFNSKNRSNWAPAALLYNTWPYFNYEEMVQFVDTTANYWQHPELEDFHKTLQQLAQLKEGTPMTDVPCFTPDGKLHKLKEWTGKGHYTIVAINHGRFSPLTQGLLEYAYQHYHQSKGLEIVQIGNYNDYRYWKNDLDKQSQPWVNTSTLGGSYPLTQAYTSLPFYILFSPKAEIVTAHPTVAPLLLILEKQYQGR</sequence>
<feature type="transmembrane region" description="Helical" evidence="1">
    <location>
        <begin position="6"/>
        <end position="27"/>
    </location>
</feature>
<reference evidence="2" key="1">
    <citation type="journal article" date="2012" name="PLoS ONE">
        <title>Gene sets for utilization of primary and secondary nutrition supplies in the distal gut of endangered iberian lynx.</title>
        <authorList>
            <person name="Alcaide M."/>
            <person name="Messina E."/>
            <person name="Richter M."/>
            <person name="Bargiela R."/>
            <person name="Peplies J."/>
            <person name="Huws S.A."/>
            <person name="Newbold C.J."/>
            <person name="Golyshin P.N."/>
            <person name="Simon M.A."/>
            <person name="Lopez G."/>
            <person name="Yakimov M.M."/>
            <person name="Ferrer M."/>
        </authorList>
    </citation>
    <scope>NUCLEOTIDE SEQUENCE</scope>
</reference>
<gene>
    <name evidence="2" type="ORF">EVA_14250</name>
</gene>
<dbReference type="AlphaFoldDB" id="J9GE46"/>
<evidence type="ECO:0000256" key="1">
    <source>
        <dbReference type="SAM" id="Phobius"/>
    </source>
</evidence>
<keyword evidence="1" id="KW-0472">Membrane</keyword>
<dbReference type="Gene3D" id="3.40.30.10">
    <property type="entry name" value="Glutaredoxin"/>
    <property type="match status" value="1"/>
</dbReference>